<dbReference type="GO" id="GO:0016020">
    <property type="term" value="C:membrane"/>
    <property type="evidence" value="ECO:0007669"/>
    <property type="project" value="TreeGrafter"/>
</dbReference>
<reference evidence="4" key="1">
    <citation type="submission" date="2019-03" db="EMBL/GenBank/DDBJ databases">
        <title>Snf2 controls pulcherriminic acid biosynthesis and connects pigmentation and antifungal activity of the yeast Metschnikowia pulcherrima.</title>
        <authorList>
            <person name="Gore-Lloyd D."/>
            <person name="Sumann I."/>
            <person name="Brachmann A.O."/>
            <person name="Schneeberger K."/>
            <person name="Ortiz-Merino R.A."/>
            <person name="Moreno-Beltran M."/>
            <person name="Schlaefli M."/>
            <person name="Kirner P."/>
            <person name="Santos Kron A."/>
            <person name="Wolfe K.H."/>
            <person name="Piel J."/>
            <person name="Ahrens C.H."/>
            <person name="Henk D."/>
            <person name="Freimoser F.M."/>
        </authorList>
    </citation>
    <scope>NUCLEOTIDE SEQUENCE [LARGE SCALE GENOMIC DNA]</scope>
    <source>
        <strain evidence="4">APC 1.2</strain>
    </source>
</reference>
<evidence type="ECO:0000256" key="1">
    <source>
        <dbReference type="SAM" id="Phobius"/>
    </source>
</evidence>
<dbReference type="InterPro" id="IPR053001">
    <property type="entry name" value="MNNG_permease-like"/>
</dbReference>
<dbReference type="InterPro" id="IPR022703">
    <property type="entry name" value="DUF3533"/>
</dbReference>
<name>A0A4P6XR29_9ASCO</name>
<dbReference type="STRING" id="2163413.A0A4P6XR29"/>
<protein>
    <recommendedName>
        <fullName evidence="2">DUF3533 domain-containing protein</fullName>
    </recommendedName>
</protein>
<evidence type="ECO:0000313" key="4">
    <source>
        <dbReference type="Proteomes" id="UP000292447"/>
    </source>
</evidence>
<feature type="transmembrane region" description="Helical" evidence="1">
    <location>
        <begin position="456"/>
        <end position="481"/>
    </location>
</feature>
<feature type="transmembrane region" description="Helical" evidence="1">
    <location>
        <begin position="78"/>
        <end position="97"/>
    </location>
</feature>
<gene>
    <name evidence="3" type="primary">MPUL0C01790</name>
    <name evidence="3" type="ORF">METSCH_C01790</name>
</gene>
<keyword evidence="1" id="KW-0812">Transmembrane</keyword>
<proteinExistence type="predicted"/>
<evidence type="ECO:0000259" key="2">
    <source>
        <dbReference type="Pfam" id="PF12051"/>
    </source>
</evidence>
<keyword evidence="4" id="KW-1185">Reference proteome</keyword>
<keyword evidence="1" id="KW-1133">Transmembrane helix</keyword>
<keyword evidence="1" id="KW-0472">Membrane</keyword>
<feature type="transmembrane region" description="Helical" evidence="1">
    <location>
        <begin position="399"/>
        <end position="420"/>
    </location>
</feature>
<dbReference type="EMBL" id="CP034458">
    <property type="protein sequence ID" value="QBM88214.1"/>
    <property type="molecule type" value="Genomic_DNA"/>
</dbReference>
<accession>A0A4P6XR29</accession>
<dbReference type="Proteomes" id="UP000292447">
    <property type="component" value="Chromosome III"/>
</dbReference>
<dbReference type="PANTHER" id="PTHR34814">
    <property type="entry name" value="NITROSOGUANIDINE RESISTANCE PROTEIN SNG1"/>
    <property type="match status" value="1"/>
</dbReference>
<feature type="transmembrane region" description="Helical" evidence="1">
    <location>
        <begin position="328"/>
        <end position="355"/>
    </location>
</feature>
<feature type="transmembrane region" description="Helical" evidence="1">
    <location>
        <begin position="288"/>
        <end position="307"/>
    </location>
</feature>
<dbReference type="PANTHER" id="PTHR34814:SF1">
    <property type="entry name" value="NITROSOGUANIDINE RESISTANCE PROTEIN SNG1"/>
    <property type="match status" value="1"/>
</dbReference>
<evidence type="ECO:0000313" key="3">
    <source>
        <dbReference type="EMBL" id="QBM88214.1"/>
    </source>
</evidence>
<sequence>MVDKREDSTGSSLAGDAELNSLVRAYDGHQDNPAPETVDEERLGFDRAQLALLRVQSGFSFFNERLSGQRKALAIKTLLIYALMGSCILGVFSIYWGSSYQRTTRFKNLRMLVVIEDDQTVNGLDPYIGNAMRETVSTPEARELGFWDIQNTTAFQELAAKNGHDTWAEVQRQVHHQRYWASIYVKPNATLNLQSAIVDGDTGYNVSYNSVVSFYETGRDMLAMIQYVIPNLQAVGDMFTQRQSQIIAALLDGMDTSTVFASMDLVRVATSSLEVSYVDARPVTDDVLMAPLQVGLIYMIIVTFFGFNFFGDVHREVIKSGVKKWHLLIYRVTASICSFFFISLFFSLVTLAFQVDFTVAFGKSGFLVYWMTTFITMCAVGSMNELVAMICVMTYPPLLGFWLLFWVISNIAATFSPIALCPEFYRYTYAMPIHAAYEINKVIFFDTYKGAMGRNFAILIIWAVLTTTGMALVFFPFKNVLGKRAMAERKRIEQELLASHAKDEEGRIQFEK</sequence>
<dbReference type="Pfam" id="PF12051">
    <property type="entry name" value="DUF3533"/>
    <property type="match status" value="1"/>
</dbReference>
<feature type="transmembrane region" description="Helical" evidence="1">
    <location>
        <begin position="367"/>
        <end position="387"/>
    </location>
</feature>
<organism evidence="3 4">
    <name type="scientific">Metschnikowia aff. pulcherrima</name>
    <dbReference type="NCBI Taxonomy" id="2163413"/>
    <lineage>
        <taxon>Eukaryota</taxon>
        <taxon>Fungi</taxon>
        <taxon>Dikarya</taxon>
        <taxon>Ascomycota</taxon>
        <taxon>Saccharomycotina</taxon>
        <taxon>Pichiomycetes</taxon>
        <taxon>Metschnikowiaceae</taxon>
        <taxon>Metschnikowia</taxon>
    </lineage>
</organism>
<dbReference type="AlphaFoldDB" id="A0A4P6XR29"/>
<feature type="domain" description="DUF3533" evidence="2">
    <location>
        <begin position="81"/>
        <end position="467"/>
    </location>
</feature>